<dbReference type="EMBL" id="DSMU01000369">
    <property type="protein sequence ID" value="HEL66174.1"/>
    <property type="molecule type" value="Genomic_DNA"/>
</dbReference>
<reference evidence="2" key="1">
    <citation type="journal article" date="2020" name="mSystems">
        <title>Genome- and Community-Level Interaction Insights into Carbon Utilization and Element Cycling Functions of Hydrothermarchaeota in Hydrothermal Sediment.</title>
        <authorList>
            <person name="Zhou Z."/>
            <person name="Liu Y."/>
            <person name="Xu W."/>
            <person name="Pan J."/>
            <person name="Luo Z.H."/>
            <person name="Li M."/>
        </authorList>
    </citation>
    <scope>NUCLEOTIDE SEQUENCE [LARGE SCALE GENOMIC DNA]</scope>
    <source>
        <strain evidence="2">SpSt-300</strain>
    </source>
</reference>
<name>A0A7C2I233_9THEO</name>
<feature type="region of interest" description="Disordered" evidence="1">
    <location>
        <begin position="27"/>
        <end position="51"/>
    </location>
</feature>
<organism evidence="2">
    <name type="scientific">Ammonifex degensii</name>
    <dbReference type="NCBI Taxonomy" id="42838"/>
    <lineage>
        <taxon>Bacteria</taxon>
        <taxon>Bacillati</taxon>
        <taxon>Bacillota</taxon>
        <taxon>Clostridia</taxon>
        <taxon>Thermoanaerobacterales</taxon>
        <taxon>Thermoanaerobacteraceae</taxon>
        <taxon>Ammonifex</taxon>
    </lineage>
</organism>
<comment type="caution">
    <text evidence="2">The sequence shown here is derived from an EMBL/GenBank/DDBJ whole genome shotgun (WGS) entry which is preliminary data.</text>
</comment>
<accession>A0A7C2I233</accession>
<protein>
    <submittedName>
        <fullName evidence="2">Uncharacterized protein</fullName>
    </submittedName>
</protein>
<proteinExistence type="predicted"/>
<gene>
    <name evidence="2" type="ORF">ENQ34_05805</name>
</gene>
<dbReference type="AlphaFoldDB" id="A0A7C2I233"/>
<sequence length="118" mass="12844">MDPVALAVRNPTVEFSGPAGVVRAVDRVSPQTEQKRWPRRPRPPSGGGERGLWYFRGSRGLYLRLREIGPGGSGAMPELPVSRRGGSGRAHSSMAALALRATLREVFGDRAEVTSFTW</sequence>
<evidence type="ECO:0000313" key="2">
    <source>
        <dbReference type="EMBL" id="HEL66174.1"/>
    </source>
</evidence>
<evidence type="ECO:0000256" key="1">
    <source>
        <dbReference type="SAM" id="MobiDB-lite"/>
    </source>
</evidence>